<gene>
    <name evidence="2" type="ORF">PSON_ATCC_30995.1.T0920175</name>
</gene>
<evidence type="ECO:0000313" key="3">
    <source>
        <dbReference type="Proteomes" id="UP000692954"/>
    </source>
</evidence>
<name>A0A8S1Q0G0_9CILI</name>
<sequence length="119" mass="14161">MSQKIQKTQLQILSKSKPMRVKEGHDEMNIFDSYVKTYTEERDVNPKLINDQKQPQRKQSERNCQSVKKKEMTTQQLKKRQSQSAHPSSAVKVQFQTPLQNRTHRKFQKTPFPKIDYIQ</sequence>
<comment type="caution">
    <text evidence="2">The sequence shown here is derived from an EMBL/GenBank/DDBJ whole genome shotgun (WGS) entry which is preliminary data.</text>
</comment>
<evidence type="ECO:0000256" key="1">
    <source>
        <dbReference type="SAM" id="MobiDB-lite"/>
    </source>
</evidence>
<accession>A0A8S1Q0G0</accession>
<dbReference type="EMBL" id="CAJJDN010000092">
    <property type="protein sequence ID" value="CAD8108980.1"/>
    <property type="molecule type" value="Genomic_DNA"/>
</dbReference>
<reference evidence="2" key="1">
    <citation type="submission" date="2021-01" db="EMBL/GenBank/DDBJ databases">
        <authorList>
            <consortium name="Genoscope - CEA"/>
            <person name="William W."/>
        </authorList>
    </citation>
    <scope>NUCLEOTIDE SEQUENCE</scope>
</reference>
<dbReference type="OrthoDB" id="295464at2759"/>
<dbReference type="AlphaFoldDB" id="A0A8S1Q0G0"/>
<keyword evidence="3" id="KW-1185">Reference proteome</keyword>
<feature type="region of interest" description="Disordered" evidence="1">
    <location>
        <begin position="45"/>
        <end position="119"/>
    </location>
</feature>
<dbReference type="Proteomes" id="UP000692954">
    <property type="component" value="Unassembled WGS sequence"/>
</dbReference>
<proteinExistence type="predicted"/>
<organism evidence="2 3">
    <name type="scientific">Paramecium sonneborni</name>
    <dbReference type="NCBI Taxonomy" id="65129"/>
    <lineage>
        <taxon>Eukaryota</taxon>
        <taxon>Sar</taxon>
        <taxon>Alveolata</taxon>
        <taxon>Ciliophora</taxon>
        <taxon>Intramacronucleata</taxon>
        <taxon>Oligohymenophorea</taxon>
        <taxon>Peniculida</taxon>
        <taxon>Parameciidae</taxon>
        <taxon>Paramecium</taxon>
    </lineage>
</organism>
<protein>
    <submittedName>
        <fullName evidence="2">Uncharacterized protein</fullName>
    </submittedName>
</protein>
<evidence type="ECO:0000313" key="2">
    <source>
        <dbReference type="EMBL" id="CAD8108980.1"/>
    </source>
</evidence>